<dbReference type="Proteomes" id="UP001634394">
    <property type="component" value="Unassembled WGS sequence"/>
</dbReference>
<evidence type="ECO:0000256" key="3">
    <source>
        <dbReference type="ARBA" id="ARBA00022833"/>
    </source>
</evidence>
<gene>
    <name evidence="6" type="ORF">ACJMK2_017272</name>
</gene>
<dbReference type="GO" id="GO:0008270">
    <property type="term" value="F:zinc ion binding"/>
    <property type="evidence" value="ECO:0007669"/>
    <property type="project" value="UniProtKB-KW"/>
</dbReference>
<sequence length="659" mass="75263">MAEAQVENEQRNLRCPICLETFESPKVLTCLHTFCEKCICKHVRGEGVEWTQADQRKCPICRTPIPAPTAQQTPEDWASKLPTISIIQTRMEMDQTGKDTVVNCHPCLTDGKRNICVAFCVTCSEYLCQVCYDCHKKFKVSKDHTITIPSIPDNHILPETKDEVFRCTRHKKKYTYVCLEDKDLCCSKCAITDHKHCKDLFLIENVANGCKENSEMKKVLENLDGLRDMFITLFENRSQNFDSIRQQKSSIILEIKEWTKAIKELTDKLEMATLEKLEQVYKEDALAISNQIVECKSVIAAVETSKNMLLEETKSDSDDTKTFMVLTRVSQQVKRYIQKHDLAQNTFKNVQILFERDKNFEGMIQTLSSLGQIIRKSCQLQALSSDISYEKSKMLLPCVQPNSMITFKSKVPDDERTCNIYSGIFLPDDRFVVSDQRNRKLKLFDKCFHCVSYLKIIDEPRFMCKVNIDKLVVTSSGHRVYIVSVANQITKLNTFVVDGDCYGITSSRQNVIIEVVFLGQYLLDIYDMSYKFIRRIQRPIPMSSCYNTLSIGPDGNDICCTSGNTIYIISINGKMLHTFHSKDLTEALGITVDKNGIIYCCSCKSKTVVQVTSRARQLGVLLSSDHGLKFPVGVSLNDKNNKIIVFESESDEMKVFRLI</sequence>
<dbReference type="PANTHER" id="PTHR25462">
    <property type="entry name" value="BONUS, ISOFORM C-RELATED"/>
    <property type="match status" value="1"/>
</dbReference>
<dbReference type="InterPro" id="IPR011042">
    <property type="entry name" value="6-blade_b-propeller_TolB-like"/>
</dbReference>
<dbReference type="PROSITE" id="PS00518">
    <property type="entry name" value="ZF_RING_1"/>
    <property type="match status" value="1"/>
</dbReference>
<dbReference type="Gene3D" id="2.120.10.30">
    <property type="entry name" value="TolB, C-terminal domain"/>
    <property type="match status" value="1"/>
</dbReference>
<dbReference type="InterPro" id="IPR013083">
    <property type="entry name" value="Znf_RING/FYVE/PHD"/>
</dbReference>
<evidence type="ECO:0000259" key="5">
    <source>
        <dbReference type="PROSITE" id="PS50089"/>
    </source>
</evidence>
<evidence type="ECO:0000313" key="7">
    <source>
        <dbReference type="Proteomes" id="UP001634394"/>
    </source>
</evidence>
<dbReference type="SMART" id="SM00184">
    <property type="entry name" value="RING"/>
    <property type="match status" value="1"/>
</dbReference>
<organism evidence="6 7">
    <name type="scientific">Sinanodonta woodiana</name>
    <name type="common">Chinese pond mussel</name>
    <name type="synonym">Anodonta woodiana</name>
    <dbReference type="NCBI Taxonomy" id="1069815"/>
    <lineage>
        <taxon>Eukaryota</taxon>
        <taxon>Metazoa</taxon>
        <taxon>Spiralia</taxon>
        <taxon>Lophotrochozoa</taxon>
        <taxon>Mollusca</taxon>
        <taxon>Bivalvia</taxon>
        <taxon>Autobranchia</taxon>
        <taxon>Heteroconchia</taxon>
        <taxon>Palaeoheterodonta</taxon>
        <taxon>Unionida</taxon>
        <taxon>Unionoidea</taxon>
        <taxon>Unionidae</taxon>
        <taxon>Unioninae</taxon>
        <taxon>Sinanodonta</taxon>
    </lineage>
</organism>
<dbReference type="PROSITE" id="PS50089">
    <property type="entry name" value="ZF_RING_2"/>
    <property type="match status" value="1"/>
</dbReference>
<dbReference type="SUPFAM" id="SSF57850">
    <property type="entry name" value="RING/U-box"/>
    <property type="match status" value="1"/>
</dbReference>
<dbReference type="InterPro" id="IPR047153">
    <property type="entry name" value="TRIM45/56/19-like"/>
</dbReference>
<proteinExistence type="predicted"/>
<keyword evidence="2 4" id="KW-0863">Zinc-finger</keyword>
<dbReference type="InterPro" id="IPR017907">
    <property type="entry name" value="Znf_RING_CS"/>
</dbReference>
<dbReference type="PANTHER" id="PTHR25462:SF296">
    <property type="entry name" value="MEIOTIC P26, ISOFORM F"/>
    <property type="match status" value="1"/>
</dbReference>
<name>A0ABD3UZQ4_SINWO</name>
<keyword evidence="3" id="KW-0862">Zinc</keyword>
<evidence type="ECO:0000256" key="2">
    <source>
        <dbReference type="ARBA" id="ARBA00022771"/>
    </source>
</evidence>
<feature type="domain" description="RING-type" evidence="5">
    <location>
        <begin position="15"/>
        <end position="62"/>
    </location>
</feature>
<dbReference type="SUPFAM" id="SSF63829">
    <property type="entry name" value="Calcium-dependent phosphotriesterase"/>
    <property type="match status" value="1"/>
</dbReference>
<evidence type="ECO:0000256" key="4">
    <source>
        <dbReference type="PROSITE-ProRule" id="PRU00175"/>
    </source>
</evidence>
<dbReference type="AlphaFoldDB" id="A0ABD3UZQ4"/>
<dbReference type="InterPro" id="IPR001841">
    <property type="entry name" value="Znf_RING"/>
</dbReference>
<keyword evidence="7" id="KW-1185">Reference proteome</keyword>
<reference evidence="6 7" key="1">
    <citation type="submission" date="2024-11" db="EMBL/GenBank/DDBJ databases">
        <title>Chromosome-level genome assembly of the freshwater bivalve Anodonta woodiana.</title>
        <authorList>
            <person name="Chen X."/>
        </authorList>
    </citation>
    <scope>NUCLEOTIDE SEQUENCE [LARGE SCALE GENOMIC DNA]</scope>
    <source>
        <strain evidence="6">MN2024</strain>
        <tissue evidence="6">Gills</tissue>
    </source>
</reference>
<protein>
    <recommendedName>
        <fullName evidence="5">RING-type domain-containing protein</fullName>
    </recommendedName>
</protein>
<keyword evidence="1" id="KW-0479">Metal-binding</keyword>
<evidence type="ECO:0000256" key="1">
    <source>
        <dbReference type="ARBA" id="ARBA00022723"/>
    </source>
</evidence>
<comment type="caution">
    <text evidence="6">The sequence shown here is derived from an EMBL/GenBank/DDBJ whole genome shotgun (WGS) entry which is preliminary data.</text>
</comment>
<dbReference type="Gene3D" id="3.30.40.10">
    <property type="entry name" value="Zinc/RING finger domain, C3HC4 (zinc finger)"/>
    <property type="match status" value="1"/>
</dbReference>
<dbReference type="Gene3D" id="3.30.160.60">
    <property type="entry name" value="Classic Zinc Finger"/>
    <property type="match status" value="1"/>
</dbReference>
<evidence type="ECO:0000313" key="6">
    <source>
        <dbReference type="EMBL" id="KAL3853758.1"/>
    </source>
</evidence>
<accession>A0ABD3UZQ4</accession>
<dbReference type="Pfam" id="PF13445">
    <property type="entry name" value="zf-RING_UBOX"/>
    <property type="match status" value="1"/>
</dbReference>
<dbReference type="SUPFAM" id="SSF57845">
    <property type="entry name" value="B-box zinc-binding domain"/>
    <property type="match status" value="1"/>
</dbReference>
<dbReference type="EMBL" id="JBJQND010000015">
    <property type="protein sequence ID" value="KAL3853758.1"/>
    <property type="molecule type" value="Genomic_DNA"/>
</dbReference>
<dbReference type="InterPro" id="IPR027370">
    <property type="entry name" value="Znf-RING_euk"/>
</dbReference>